<evidence type="ECO:0000259" key="2">
    <source>
        <dbReference type="Pfam" id="PF13579"/>
    </source>
</evidence>
<dbReference type="Pfam" id="PF00534">
    <property type="entry name" value="Glycos_transf_1"/>
    <property type="match status" value="1"/>
</dbReference>
<dbReference type="SUPFAM" id="SSF53756">
    <property type="entry name" value="UDP-Glycosyltransferase/glycogen phosphorylase"/>
    <property type="match status" value="1"/>
</dbReference>
<protein>
    <submittedName>
        <fullName evidence="3">Glycosyltransferase family 4 protein</fullName>
    </submittedName>
</protein>
<dbReference type="CDD" id="cd03794">
    <property type="entry name" value="GT4_WbuB-like"/>
    <property type="match status" value="1"/>
</dbReference>
<reference evidence="3 4" key="1">
    <citation type="submission" date="2024-05" db="EMBL/GenBank/DDBJ databases">
        <authorList>
            <person name="Liu Q."/>
            <person name="Xin Y.-H."/>
        </authorList>
    </citation>
    <scope>NUCLEOTIDE SEQUENCE [LARGE SCALE GENOMIC DNA]</scope>
    <source>
        <strain evidence="3 4">CGMCC 1.10181</strain>
    </source>
</reference>
<dbReference type="Gene3D" id="3.40.50.2000">
    <property type="entry name" value="Glycogen Phosphorylase B"/>
    <property type="match status" value="2"/>
</dbReference>
<gene>
    <name evidence="3" type="ORF">ABC974_27235</name>
</gene>
<dbReference type="InterPro" id="IPR001296">
    <property type="entry name" value="Glyco_trans_1"/>
</dbReference>
<accession>A0ABU9YC09</accession>
<dbReference type="RefSeq" id="WP_343888718.1">
    <property type="nucleotide sequence ID" value="NZ_BAAAEH010000011.1"/>
</dbReference>
<dbReference type="EMBL" id="JBDIME010000044">
    <property type="protein sequence ID" value="MEN2793343.1"/>
    <property type="molecule type" value="Genomic_DNA"/>
</dbReference>
<proteinExistence type="predicted"/>
<feature type="domain" description="Glycosyltransferase subfamily 4-like N-terminal" evidence="2">
    <location>
        <begin position="21"/>
        <end position="199"/>
    </location>
</feature>
<keyword evidence="4" id="KW-1185">Reference proteome</keyword>
<comment type="caution">
    <text evidence="3">The sequence shown here is derived from an EMBL/GenBank/DDBJ whole genome shotgun (WGS) entry which is preliminary data.</text>
</comment>
<evidence type="ECO:0000313" key="3">
    <source>
        <dbReference type="EMBL" id="MEN2793343.1"/>
    </source>
</evidence>
<feature type="domain" description="Glycosyl transferase family 1" evidence="1">
    <location>
        <begin position="214"/>
        <end position="383"/>
    </location>
</feature>
<evidence type="ECO:0000259" key="1">
    <source>
        <dbReference type="Pfam" id="PF00534"/>
    </source>
</evidence>
<dbReference type="InterPro" id="IPR028098">
    <property type="entry name" value="Glyco_trans_4-like_N"/>
</dbReference>
<sequence length="410" mass="44303">MAGRRIVFVNRFYAPDHSATAQILTDLAEYLAARGWAVEIITSRLIYGVAEARLPAQDVINNVTVTRIWTVNGVRAGLIGRMLAYITFYASAGFAMIGRLKKGTIVVAKTDPPLINLVALVMCRIRGAKLVNWVQDLYPEIAIAMDMRWLRGPLGAVLGALRDVALRRAVLTVAIGQRMADRLVACGVPKDRIAIVANWSDDEAILPSASRSPALREEWGLPATAFVLAYSGNLGRAHEADTLLAAAAMLAHRSDIWFLFVGGGRAQEALQRQAAEAGCERFVFQPYQPRARLSESLAVGDAHWLSLRPEFEGLIVPSKVFGIAAAARPIVAVCDPEGEVPSMIAAFDAGIAIAPGDAAALVDAIVALADDPGACRAMGDRARMMLMQGFRRKFALQQWESRLETLVSGD</sequence>
<dbReference type="PANTHER" id="PTHR12526">
    <property type="entry name" value="GLYCOSYLTRANSFERASE"/>
    <property type="match status" value="1"/>
</dbReference>
<dbReference type="Proteomes" id="UP001419910">
    <property type="component" value="Unassembled WGS sequence"/>
</dbReference>
<name>A0ABU9YC09_9SPHN</name>
<evidence type="ECO:0000313" key="4">
    <source>
        <dbReference type="Proteomes" id="UP001419910"/>
    </source>
</evidence>
<dbReference type="Pfam" id="PF13579">
    <property type="entry name" value="Glyco_trans_4_4"/>
    <property type="match status" value="1"/>
</dbReference>
<organism evidence="3 4">
    <name type="scientific">Sphingomonas oligophenolica</name>
    <dbReference type="NCBI Taxonomy" id="301154"/>
    <lineage>
        <taxon>Bacteria</taxon>
        <taxon>Pseudomonadati</taxon>
        <taxon>Pseudomonadota</taxon>
        <taxon>Alphaproteobacteria</taxon>
        <taxon>Sphingomonadales</taxon>
        <taxon>Sphingomonadaceae</taxon>
        <taxon>Sphingomonas</taxon>
    </lineage>
</organism>